<dbReference type="GO" id="GO:0005667">
    <property type="term" value="C:transcription regulator complex"/>
    <property type="evidence" value="ECO:0007669"/>
    <property type="project" value="TreeGrafter"/>
</dbReference>
<keyword evidence="5" id="KW-0804">Transcription</keyword>
<dbReference type="PANTHER" id="PTHR11834:SF0">
    <property type="entry name" value="PROTEIN SCALLOPED"/>
    <property type="match status" value="1"/>
</dbReference>
<dbReference type="AlphaFoldDB" id="A0A1X2IJT1"/>
<dbReference type="InterPro" id="IPR038096">
    <property type="entry name" value="TEA/ATTS_sf"/>
</dbReference>
<evidence type="ECO:0000313" key="10">
    <source>
        <dbReference type="EMBL" id="ORZ17777.1"/>
    </source>
</evidence>
<proteinExistence type="inferred from homology"/>
<evidence type="ECO:0000259" key="9">
    <source>
        <dbReference type="PROSITE" id="PS51088"/>
    </source>
</evidence>
<dbReference type="PROSITE" id="PS51088">
    <property type="entry name" value="TEA_2"/>
    <property type="match status" value="1"/>
</dbReference>
<comment type="caution">
    <text evidence="10">The sequence shown here is derived from an EMBL/GenBank/DDBJ whole genome shotgun (WGS) entry which is preliminary data.</text>
</comment>
<evidence type="ECO:0000256" key="8">
    <source>
        <dbReference type="SAM" id="MobiDB-lite"/>
    </source>
</evidence>
<evidence type="ECO:0000256" key="3">
    <source>
        <dbReference type="ARBA" id="ARBA00023015"/>
    </source>
</evidence>
<dbReference type="OrthoDB" id="10006572at2759"/>
<dbReference type="Proteomes" id="UP000193560">
    <property type="component" value="Unassembled WGS sequence"/>
</dbReference>
<sequence>MLACAQDLFFNNDKSLPRPDSFQPISSSVQQQQQPQQQQQQQQQPQQQQRTNTSLQHMKLGKKSHMNSQHPSEKDKEEQVWPPEVEASFIEALETIPKLGRRKILVNGKPCGRNELISDFIFRKTSKVRTRKQVSSHIQVLKNTRKNDPHFMRLLTDSMDLEDEFVHRKIPKTTSSKRPQQKHHHQRQQRQLQQPSFFHHQHYHHNTSLGKLATSSSISSDESSIHSSPSPADYVFDMMHGDDHALSMLDMKDPFYDTLHHPLFDTTTGMLGNDAPTSQPSTSSSSLVSGLPSRFTDLATTSNTAQSSSSSAGSPSCFGLLPMDATNTTSPSVSSSGQLLSLNNMGGLQQTDGMEQQNPPSYYPYQEQHHYNGTPAIVEQLTPSCKWEHGNNQSQENSNAPPQQHKWKENYPPQQLQQQQQQYINHRNVSSAPIPSIYSLSASYYLDQVGQGQSTEVLSHPHIPTGMPFSTNTTTADHTHTIPMTTMPPPSYNAPLWPSYLCLYLEHTSAAAAAAAASTSSSSSSAASTLESVSASSSGYSHTLVQLPHCFPATESSQLHHSSTSLKKRYHSLMQIHPSLSSLSSDVTLFAKMKLDLNFNMDDFFFNNTCFFESKDRRMIECTTTIYSFGNIVLESKEMQQALWIGEDKYLYNFVFVNQFFDAFMKGIRSLQSWDEVDIAIHNLCIIQVFEDMEVKCQAALDQETATTLSNKKDGDSNHDLLALVYEFERGQGTIEMTSMRDAL</sequence>
<reference evidence="10 11" key="1">
    <citation type="submission" date="2016-07" db="EMBL/GenBank/DDBJ databases">
        <title>Pervasive Adenine N6-methylation of Active Genes in Fungi.</title>
        <authorList>
            <consortium name="DOE Joint Genome Institute"/>
            <person name="Mondo S.J."/>
            <person name="Dannebaum R.O."/>
            <person name="Kuo R.C."/>
            <person name="Labutti K."/>
            <person name="Haridas S."/>
            <person name="Kuo A."/>
            <person name="Salamov A."/>
            <person name="Ahrendt S.R."/>
            <person name="Lipzen A."/>
            <person name="Sullivan W."/>
            <person name="Andreopoulos W.B."/>
            <person name="Clum A."/>
            <person name="Lindquist E."/>
            <person name="Daum C."/>
            <person name="Ramamoorthy G.K."/>
            <person name="Gryganskyi A."/>
            <person name="Culley D."/>
            <person name="Magnuson J.K."/>
            <person name="James T.Y."/>
            <person name="O'Malley M.A."/>
            <person name="Stajich J.E."/>
            <person name="Spatafora J.W."/>
            <person name="Visel A."/>
            <person name="Grigoriev I.V."/>
        </authorList>
    </citation>
    <scope>NUCLEOTIDE SEQUENCE [LARGE SCALE GENOMIC DNA]</scope>
    <source>
        <strain evidence="10 11">NRRL 1336</strain>
    </source>
</reference>
<dbReference type="InterPro" id="IPR041086">
    <property type="entry name" value="YBD"/>
</dbReference>
<keyword evidence="4" id="KW-0238">DNA-binding</keyword>
<feature type="domain" description="TEA" evidence="9">
    <location>
        <begin position="74"/>
        <end position="148"/>
    </location>
</feature>
<dbReference type="EMBL" id="MCGE01000009">
    <property type="protein sequence ID" value="ORZ17777.1"/>
    <property type="molecule type" value="Genomic_DNA"/>
</dbReference>
<keyword evidence="3" id="KW-0805">Transcription regulation</keyword>
<feature type="compositionally biased region" description="Basic residues" evidence="8">
    <location>
        <begin position="179"/>
        <end position="188"/>
    </location>
</feature>
<evidence type="ECO:0000256" key="7">
    <source>
        <dbReference type="PROSITE-ProRule" id="PRU00505"/>
    </source>
</evidence>
<keyword evidence="6" id="KW-0539">Nucleus</keyword>
<evidence type="ECO:0000256" key="5">
    <source>
        <dbReference type="ARBA" id="ARBA00023163"/>
    </source>
</evidence>
<dbReference type="Pfam" id="PF17725">
    <property type="entry name" value="YBD"/>
    <property type="match status" value="1"/>
</dbReference>
<feature type="DNA-binding region" description="TEA" evidence="7">
    <location>
        <begin position="74"/>
        <end position="148"/>
    </location>
</feature>
<feature type="compositionally biased region" description="Low complexity" evidence="8">
    <location>
        <begin position="276"/>
        <end position="290"/>
    </location>
</feature>
<feature type="region of interest" description="Disordered" evidence="8">
    <location>
        <begin position="171"/>
        <end position="192"/>
    </location>
</feature>
<dbReference type="PRINTS" id="PR00065">
    <property type="entry name" value="TEADOMAIN"/>
</dbReference>
<evidence type="ECO:0000256" key="2">
    <source>
        <dbReference type="ARBA" id="ARBA00008421"/>
    </source>
</evidence>
<comment type="similarity">
    <text evidence="2">Belongs to the TEC1 family.</text>
</comment>
<dbReference type="Gene3D" id="6.10.20.40">
    <property type="entry name" value="TEA/ATTS domain"/>
    <property type="match status" value="1"/>
</dbReference>
<dbReference type="SMART" id="SM00426">
    <property type="entry name" value="TEA"/>
    <property type="match status" value="1"/>
</dbReference>
<feature type="region of interest" description="Disordered" evidence="8">
    <location>
        <begin position="328"/>
        <end position="368"/>
    </location>
</feature>
<dbReference type="PANTHER" id="PTHR11834">
    <property type="entry name" value="TRANSCRIPTIONAL ENHANCER FACTOR TEF RELATED"/>
    <property type="match status" value="1"/>
</dbReference>
<dbReference type="InterPro" id="IPR050937">
    <property type="entry name" value="TEC1_TEAD_TF"/>
</dbReference>
<dbReference type="InterPro" id="IPR000818">
    <property type="entry name" value="TEA/ATTS_dom"/>
</dbReference>
<accession>A0A1X2IJT1</accession>
<name>A0A1X2IJT1_9FUNG</name>
<feature type="compositionally biased region" description="Polar residues" evidence="8">
    <location>
        <begin position="390"/>
        <end position="402"/>
    </location>
</feature>
<feature type="compositionally biased region" description="Low complexity" evidence="8">
    <location>
        <begin position="328"/>
        <end position="350"/>
    </location>
</feature>
<keyword evidence="11" id="KW-1185">Reference proteome</keyword>
<feature type="region of interest" description="Disordered" evidence="8">
    <location>
        <begin position="270"/>
        <end position="290"/>
    </location>
</feature>
<evidence type="ECO:0000313" key="11">
    <source>
        <dbReference type="Proteomes" id="UP000193560"/>
    </source>
</evidence>
<evidence type="ECO:0000256" key="4">
    <source>
        <dbReference type="ARBA" id="ARBA00023125"/>
    </source>
</evidence>
<evidence type="ECO:0000256" key="1">
    <source>
        <dbReference type="ARBA" id="ARBA00004123"/>
    </source>
</evidence>
<dbReference type="GO" id="GO:0005634">
    <property type="term" value="C:nucleus"/>
    <property type="evidence" value="ECO:0007669"/>
    <property type="project" value="UniProtKB-SubCell"/>
</dbReference>
<dbReference type="GO" id="GO:0000981">
    <property type="term" value="F:DNA-binding transcription factor activity, RNA polymerase II-specific"/>
    <property type="evidence" value="ECO:0007669"/>
    <property type="project" value="TreeGrafter"/>
</dbReference>
<organism evidence="10 11">
    <name type="scientific">Absidia repens</name>
    <dbReference type="NCBI Taxonomy" id="90262"/>
    <lineage>
        <taxon>Eukaryota</taxon>
        <taxon>Fungi</taxon>
        <taxon>Fungi incertae sedis</taxon>
        <taxon>Mucoromycota</taxon>
        <taxon>Mucoromycotina</taxon>
        <taxon>Mucoromycetes</taxon>
        <taxon>Mucorales</taxon>
        <taxon>Cunninghamellaceae</taxon>
        <taxon>Absidia</taxon>
    </lineage>
</organism>
<dbReference type="Pfam" id="PF01285">
    <property type="entry name" value="TEA"/>
    <property type="match status" value="1"/>
</dbReference>
<feature type="compositionally biased region" description="Low complexity" evidence="8">
    <location>
        <begin position="215"/>
        <end position="229"/>
    </location>
</feature>
<feature type="region of interest" description="Disordered" evidence="8">
    <location>
        <begin position="387"/>
        <end position="409"/>
    </location>
</feature>
<feature type="compositionally biased region" description="Polar residues" evidence="8">
    <location>
        <begin position="351"/>
        <end position="360"/>
    </location>
</feature>
<feature type="compositionally biased region" description="Low complexity" evidence="8">
    <location>
        <begin position="30"/>
        <end position="49"/>
    </location>
</feature>
<dbReference type="STRING" id="90262.A0A1X2IJT1"/>
<dbReference type="Gene3D" id="2.70.50.80">
    <property type="match status" value="1"/>
</dbReference>
<protein>
    <submittedName>
        <fullName evidence="10">TEA/ATTS domain family-domain-containing protein</fullName>
    </submittedName>
</protein>
<comment type="subcellular location">
    <subcellularLocation>
        <location evidence="1">Nucleus</location>
    </subcellularLocation>
</comment>
<feature type="region of interest" description="Disordered" evidence="8">
    <location>
        <begin position="1"/>
        <end position="82"/>
    </location>
</feature>
<dbReference type="GO" id="GO:0000978">
    <property type="term" value="F:RNA polymerase II cis-regulatory region sequence-specific DNA binding"/>
    <property type="evidence" value="ECO:0007669"/>
    <property type="project" value="TreeGrafter"/>
</dbReference>
<gene>
    <name evidence="10" type="ORF">BCR42DRAFT_450334</name>
</gene>
<evidence type="ECO:0000256" key="6">
    <source>
        <dbReference type="ARBA" id="ARBA00023242"/>
    </source>
</evidence>
<feature type="region of interest" description="Disordered" evidence="8">
    <location>
        <begin position="210"/>
        <end position="229"/>
    </location>
</feature>